<dbReference type="RefSeq" id="WP_012373853.1">
    <property type="nucleotide sequence ID" value="NC_010571.1"/>
</dbReference>
<dbReference type="Pfam" id="PF24407">
    <property type="entry name" value="HTH_upst_double_PIN"/>
    <property type="match status" value="1"/>
</dbReference>
<feature type="domain" description="HTH" evidence="2">
    <location>
        <begin position="774"/>
        <end position="843"/>
    </location>
</feature>
<protein>
    <submittedName>
        <fullName evidence="3">Uncharacterized protein</fullName>
    </submittedName>
</protein>
<dbReference type="InterPro" id="IPR056620">
    <property type="entry name" value="HTH_next_PIN-TPR-GreABC"/>
</dbReference>
<gene>
    <name evidence="3" type="ordered locus">Oter_1027</name>
</gene>
<proteinExistence type="predicted"/>
<dbReference type="HOGENOM" id="CLU_232070_0_0_0"/>
<dbReference type="KEGG" id="ote:Oter_1027"/>
<name>B1ZXT1_OPITP</name>
<keyword evidence="4" id="KW-1185">Reference proteome</keyword>
<dbReference type="InterPro" id="IPR057311">
    <property type="entry name" value="GrebAB-C-like"/>
</dbReference>
<sequence>MQRGIDVWACRRPDQQIEVGQCKRYATLTARHVEQATKDFFAHWEFWKAQGVRRFVLFAACDTSSRKVQDAILRQRPIFRKKRIKFEAWGLNDLKGKLVSLRQNVQSLYGPDVADAICGTVAETPALRAQHQWMNHHLGVVLSELESGRSAELDGLREKSREGRHAEALADVEKIKTAPSWPSLPRGLQARFLRFEAALRLNLKQPAARVAPLVEQARAIDPQGDFQIIDAYVKYREGGQSAALELLSAPRSIDGWNFRWGLLLDVARGPEIEPELARLPATVAPNAETHRLVALAALLAGDFPKADAQAATARALNPTHHGVRMISAVVDYFSCVVLEPGKPVCLSWPPPVPWEFVKRDADTLARLRRAAGEFARLAAELPERDEEREQMEVFQLAAIACDSARRDEATALVAKLLSANPAHYRIAAWAVERALPFDTNAVASALLAAATAGNLTQPDAWLACCSVLLSAKRNAEAETAIDRAEPSFATTGNMDLWRFQKSQFLANRGLTAEAAALVEKVEDQGMRSSAQLALARIGARSKADFARLGAQLETEYRSTESPQLLFKCCEIRVRTTDWKFISEHATELVEKLRTDAALRLALHATFNHGDYELCLSLLRQHSGLLLGGQLPPDIRSLRAECQQRLGHWQEAIAEAEALYRERPSVERFAEYFRLLLITADVPRCALIARELLELPNAEADLLLQAARVTRLQDQNLARELWRRALKLLRNDMTLMTAALGLAYELGLEREAAQLQQRLFAQGRTCSGPFQVKTFEETVAILREQRAEQERLNKVYNESAAPIHLIAKQVGAPLVELYHGTLSRNRQSPNLIAAPALLARYGGRKMPDRFAVDTVYADVTSLILAADLEILDQIEAKLSPIQISGDVTPSLMEQIARVTPHQPSQHAQRAEMFRLIKVKQLAVAEVPSPAPEVAESITKDLGEEWTAQWQAAAAADGAVLADHPLVTHDGTFRPVELPVPIGVRVFNLREFLHALFLAGGLTADEWKSAVAKGTVLAGYPERAEAELAWPKDRMVALTGAVFVMLFDGGWLDAATTHFRLVISQTALKEAEAEEAAHGRREELAAWSKGLLERIQRGIAQKKYRVLPQLAKPAQAKQDLGADGVGLGTLLRHVSVAKTGVLWCDDRMVNRHLTAGSRPIVGIIEILLMLRSTGALSEAEYYGKVLHLRRSNVRFLPVTPEEILHHLRQATVNNDTLVETPALATLRRYLAACLVDRERLLAPLAPVEGGRQDIREWEFVLQVRRASDETLRKIWEQQSDSLEIRNAQADWLWQAVFLDVLGMRQNLVVERPIGEERELTAFAVAMNFLIGVTLSIKVPGASDATLAPRKGYYDWLTTRMLQPLERSNPGFVGLVAKLVADDVTATTRAALKKKSKDTRIGECGVMRQLVWNLPNDLLQELDLPADVMAGISLKANGPTATVDGGEFDVGTLWAAQAEAINGRPGQVQDRTGKRQLSFVRDDKPGGITLRVSDTASAEPKFWRESAYPLMLDAVAARVADLEQHPEWFDCPAAERHEAIQAIANAERPADRAERLHQWINKSPTVWYRRLTNQFRGQEGISADEIRLPSWSRLRAHLRFKDGAEIQPREGFSVAMSDLLREEGLFRTLQRAICLPVTLPPALVDAWIALPTADARSDWSKLRRGAPSPIAVIQILRLGLVRADIDAAEIKALFAELFDPVAGEEFADSFNSVLVWVGRELVHWPNGRALPAWQRHLMIWYHASRLHAMFRIGRADLAKLPGWFASHGGTWNESILTYDPHFADDLLHPSEGSRGCIEINGLVNALAGVPDDRVRLLDISTVWMRLRTESPIQVAGLQSDLARRIDLAPDNLGALLRRSDQTEAVRVLGEGVVKELFLRNDDEEITEGIRALVAAPYAQKSWTVLLATLRDLPAPTACRTALREALQAIDFVEFMRREPDWACIALAFAAGQARFFNDETYSQRVEEQIFAAAYAGKDASDRDDSQFPLCFMQALLHLSVLNDSDEANAEKFFGRLDKLVRVLPSLTNFLRRATQFWMTSLPFSQQRAFWRLLLTVRAHY</sequence>
<evidence type="ECO:0000313" key="3">
    <source>
        <dbReference type="EMBL" id="ACB74315.1"/>
    </source>
</evidence>
<evidence type="ECO:0000259" key="2">
    <source>
        <dbReference type="Pfam" id="PF24407"/>
    </source>
</evidence>
<reference evidence="3 4" key="1">
    <citation type="journal article" date="2011" name="J. Bacteriol.">
        <title>Genome sequence of the verrucomicrobium Opitutus terrae PB90-1, an abundant inhabitant of rice paddy soil ecosystems.</title>
        <authorList>
            <person name="van Passel M.W."/>
            <person name="Kant R."/>
            <person name="Palva A."/>
            <person name="Copeland A."/>
            <person name="Lucas S."/>
            <person name="Lapidus A."/>
            <person name="Glavina del Rio T."/>
            <person name="Pitluck S."/>
            <person name="Goltsman E."/>
            <person name="Clum A."/>
            <person name="Sun H."/>
            <person name="Schmutz J."/>
            <person name="Larimer F.W."/>
            <person name="Land M.L."/>
            <person name="Hauser L."/>
            <person name="Kyrpides N."/>
            <person name="Mikhailova N."/>
            <person name="Richardson P.P."/>
            <person name="Janssen P.H."/>
            <person name="de Vos W.M."/>
            <person name="Smidt H."/>
        </authorList>
    </citation>
    <scope>NUCLEOTIDE SEQUENCE [LARGE SCALE GENOMIC DNA]</scope>
    <source>
        <strain evidence="4">DSM 11246 / JCM 15787 / PB90-1</strain>
    </source>
</reference>
<feature type="domain" description="GreAB-C-like" evidence="1">
    <location>
        <begin position="1440"/>
        <end position="1490"/>
    </location>
</feature>
<evidence type="ECO:0000259" key="1">
    <source>
        <dbReference type="Pfam" id="PF24388"/>
    </source>
</evidence>
<organism evidence="3 4">
    <name type="scientific">Opitutus terrae (strain DSM 11246 / JCM 15787 / PB90-1)</name>
    <dbReference type="NCBI Taxonomy" id="452637"/>
    <lineage>
        <taxon>Bacteria</taxon>
        <taxon>Pseudomonadati</taxon>
        <taxon>Verrucomicrobiota</taxon>
        <taxon>Opitutia</taxon>
        <taxon>Opitutales</taxon>
        <taxon>Opitutaceae</taxon>
        <taxon>Opitutus</taxon>
    </lineage>
</organism>
<dbReference type="OrthoDB" id="189851at2"/>
<dbReference type="EMBL" id="CP001032">
    <property type="protein sequence ID" value="ACB74315.1"/>
    <property type="molecule type" value="Genomic_DNA"/>
</dbReference>
<dbReference type="Proteomes" id="UP000007013">
    <property type="component" value="Chromosome"/>
</dbReference>
<dbReference type="Pfam" id="PF24388">
    <property type="entry name" value="Permuted_GreAB-C"/>
    <property type="match status" value="1"/>
</dbReference>
<accession>B1ZXT1</accession>
<evidence type="ECO:0000313" key="4">
    <source>
        <dbReference type="Proteomes" id="UP000007013"/>
    </source>
</evidence>
<dbReference type="eggNOG" id="COG0457">
    <property type="taxonomic scope" value="Bacteria"/>
</dbReference>